<evidence type="ECO:0000313" key="2">
    <source>
        <dbReference type="Proteomes" id="UP001152622"/>
    </source>
</evidence>
<dbReference type="EMBL" id="JAINUF010000002">
    <property type="protein sequence ID" value="KAJ8373598.1"/>
    <property type="molecule type" value="Genomic_DNA"/>
</dbReference>
<proteinExistence type="predicted"/>
<keyword evidence="2" id="KW-1185">Reference proteome</keyword>
<reference evidence="1" key="1">
    <citation type="journal article" date="2023" name="Science">
        <title>Genome structures resolve the early diversification of teleost fishes.</title>
        <authorList>
            <person name="Parey E."/>
            <person name="Louis A."/>
            <person name="Montfort J."/>
            <person name="Bouchez O."/>
            <person name="Roques C."/>
            <person name="Iampietro C."/>
            <person name="Lluch J."/>
            <person name="Castinel A."/>
            <person name="Donnadieu C."/>
            <person name="Desvignes T."/>
            <person name="Floi Bucao C."/>
            <person name="Jouanno E."/>
            <person name="Wen M."/>
            <person name="Mejri S."/>
            <person name="Dirks R."/>
            <person name="Jansen H."/>
            <person name="Henkel C."/>
            <person name="Chen W.J."/>
            <person name="Zahm M."/>
            <person name="Cabau C."/>
            <person name="Klopp C."/>
            <person name="Thompson A.W."/>
            <person name="Robinson-Rechavi M."/>
            <person name="Braasch I."/>
            <person name="Lecointre G."/>
            <person name="Bobe J."/>
            <person name="Postlethwait J.H."/>
            <person name="Berthelot C."/>
            <person name="Roest Crollius H."/>
            <person name="Guiguen Y."/>
        </authorList>
    </citation>
    <scope>NUCLEOTIDE SEQUENCE</scope>
    <source>
        <strain evidence="1">WJC10195</strain>
    </source>
</reference>
<accession>A0A9Q1G171</accession>
<dbReference type="AlphaFoldDB" id="A0A9Q1G171"/>
<name>A0A9Q1G171_SYNKA</name>
<sequence length="253" mass="28304">MKCIRGIEKQETNEPINTLQLVVVQFHWQLPCRFASHAHTADLNYVPFALPRHSLGSCCKDCLCCCVQAMFLSQTERFVGRCRKDRSFERPQEFGEGRGVGPAGSMAPENTTQYLMDKAFSDLLSDCGTETFSSANLHDAIDFSRAHSCQPCNLQTRCPSCRRSLRIQLCPLEAVRFAQSTVVQWFLCSTNVYKNIAGVSCTCEHVSWNSERDFTHVRSPVAALHSWGQRSEVGFTHMAVNEGLCLAPGRSSL</sequence>
<evidence type="ECO:0000313" key="1">
    <source>
        <dbReference type="EMBL" id="KAJ8373598.1"/>
    </source>
</evidence>
<gene>
    <name evidence="1" type="ORF">SKAU_G00041780</name>
</gene>
<comment type="caution">
    <text evidence="1">The sequence shown here is derived from an EMBL/GenBank/DDBJ whole genome shotgun (WGS) entry which is preliminary data.</text>
</comment>
<dbReference type="Proteomes" id="UP001152622">
    <property type="component" value="Chromosome 2"/>
</dbReference>
<dbReference type="OrthoDB" id="8964908at2759"/>
<protein>
    <submittedName>
        <fullName evidence="1">Uncharacterized protein</fullName>
    </submittedName>
</protein>
<organism evidence="1 2">
    <name type="scientific">Synaphobranchus kaupii</name>
    <name type="common">Kaup's arrowtooth eel</name>
    <dbReference type="NCBI Taxonomy" id="118154"/>
    <lineage>
        <taxon>Eukaryota</taxon>
        <taxon>Metazoa</taxon>
        <taxon>Chordata</taxon>
        <taxon>Craniata</taxon>
        <taxon>Vertebrata</taxon>
        <taxon>Euteleostomi</taxon>
        <taxon>Actinopterygii</taxon>
        <taxon>Neopterygii</taxon>
        <taxon>Teleostei</taxon>
        <taxon>Anguilliformes</taxon>
        <taxon>Synaphobranchidae</taxon>
        <taxon>Synaphobranchus</taxon>
    </lineage>
</organism>